<protein>
    <recommendedName>
        <fullName evidence="3">Glycosyltransferase 2-like domain-containing protein</fullName>
    </recommendedName>
</protein>
<name>A0A382H0F7_9ZZZZ</name>
<keyword evidence="1" id="KW-0472">Membrane</keyword>
<proteinExistence type="predicted"/>
<dbReference type="PANTHER" id="PTHR43179">
    <property type="entry name" value="RHAMNOSYLTRANSFERASE WBBL"/>
    <property type="match status" value="1"/>
</dbReference>
<feature type="transmembrane region" description="Helical" evidence="1">
    <location>
        <begin position="258"/>
        <end position="278"/>
    </location>
</feature>
<evidence type="ECO:0008006" key="3">
    <source>
        <dbReference type="Google" id="ProtNLM"/>
    </source>
</evidence>
<keyword evidence="1" id="KW-1133">Transmembrane helix</keyword>
<organism evidence="2">
    <name type="scientific">marine metagenome</name>
    <dbReference type="NCBI Taxonomy" id="408172"/>
    <lineage>
        <taxon>unclassified sequences</taxon>
        <taxon>metagenomes</taxon>
        <taxon>ecological metagenomes</taxon>
    </lineage>
</organism>
<dbReference type="PANTHER" id="PTHR43179:SF7">
    <property type="entry name" value="RHAMNOSYLTRANSFERASE WBBL"/>
    <property type="match status" value="1"/>
</dbReference>
<feature type="non-terminal residue" evidence="2">
    <location>
        <position position="432"/>
    </location>
</feature>
<dbReference type="InterPro" id="IPR029044">
    <property type="entry name" value="Nucleotide-diphossugar_trans"/>
</dbReference>
<gene>
    <name evidence="2" type="ORF">METZ01_LOCUS233486</name>
</gene>
<feature type="non-terminal residue" evidence="2">
    <location>
        <position position="1"/>
    </location>
</feature>
<keyword evidence="1" id="KW-0812">Transmembrane</keyword>
<dbReference type="SUPFAM" id="SSF53448">
    <property type="entry name" value="Nucleotide-diphospho-sugar transferases"/>
    <property type="match status" value="1"/>
</dbReference>
<evidence type="ECO:0000313" key="2">
    <source>
        <dbReference type="EMBL" id="SVB80632.1"/>
    </source>
</evidence>
<dbReference type="AlphaFoldDB" id="A0A382H0F7"/>
<evidence type="ECO:0000256" key="1">
    <source>
        <dbReference type="SAM" id="Phobius"/>
    </source>
</evidence>
<reference evidence="2" key="1">
    <citation type="submission" date="2018-05" db="EMBL/GenBank/DDBJ databases">
        <authorList>
            <person name="Lanie J.A."/>
            <person name="Ng W.-L."/>
            <person name="Kazmierczak K.M."/>
            <person name="Andrzejewski T.M."/>
            <person name="Davidsen T.M."/>
            <person name="Wayne K.J."/>
            <person name="Tettelin H."/>
            <person name="Glass J.I."/>
            <person name="Rusch D."/>
            <person name="Podicherti R."/>
            <person name="Tsui H.-C.T."/>
            <person name="Winkler M.E."/>
        </authorList>
    </citation>
    <scope>NUCLEOTIDE SEQUENCE</scope>
</reference>
<dbReference type="Gene3D" id="3.90.550.10">
    <property type="entry name" value="Spore Coat Polysaccharide Biosynthesis Protein SpsA, Chain A"/>
    <property type="match status" value="1"/>
</dbReference>
<feature type="transmembrane region" description="Helical" evidence="1">
    <location>
        <begin position="354"/>
        <end position="376"/>
    </location>
</feature>
<accession>A0A382H0F7</accession>
<sequence>VLALVVVDDEAPALEAVLAGLLAQDHSRIEVLVVDVRLIGDRVGDEPDGRPSLAERVGLIAPSSLVVRSSGVSGHGPAVATGLRARAVQRAGSPDPQFLLFVPGQVVLGDTAVRRLVERAVEANAGVVGPKVVGPDGALEETGWRFDPLGSPVPLVPDPEPDQGQRDADLQPDAVAGAAWMVRADLFAELGGFDPDGVDGTGHLEFCQRARAVGAAVAVVPSAVARRVGIPDSVRHPPTLVWPRFRLRRLMASPLTGLLARVPVLTVATLFGVVYGIGTGRFRHARGLLWAWSWNLRRLGSARQQVEVGTIRPSSAVVGGHRGSWWLAFRRVTTGRVLAGDDDRSDGIRHLNSAFGAVFGPGGLAIMIAAAVLGFGSRSLIVDGLSPVGRLQRLPAESGDLVAAWWAGWRSTGTGTSSSGPDGLGLVGLLAG</sequence>
<dbReference type="EMBL" id="UINC01058405">
    <property type="protein sequence ID" value="SVB80632.1"/>
    <property type="molecule type" value="Genomic_DNA"/>
</dbReference>